<sequence length="93" mass="10502">MPKLSLGVTDVDEVRAFDRARWGEVCPVSLSCCLLVIFAVFNHVLRHIFSYTVSPRQSMLIGRHSRPSLLYACLEKTFTPALKRVARLRANIG</sequence>
<gene>
    <name evidence="2" type="ORF">CA13_26220</name>
</gene>
<keyword evidence="3" id="KW-1185">Reference proteome</keyword>
<evidence type="ECO:0000313" key="2">
    <source>
        <dbReference type="EMBL" id="TWT81174.1"/>
    </source>
</evidence>
<dbReference type="AlphaFoldDB" id="A0A5C5Z1I7"/>
<keyword evidence="1" id="KW-0472">Membrane</keyword>
<keyword evidence="1" id="KW-0812">Transmembrane</keyword>
<accession>A0A5C5Z1I7</accession>
<dbReference type="EMBL" id="SJPJ01000001">
    <property type="protein sequence ID" value="TWT81174.1"/>
    <property type="molecule type" value="Genomic_DNA"/>
</dbReference>
<dbReference type="RefSeq" id="WP_146396908.1">
    <property type="nucleotide sequence ID" value="NZ_SJPJ01000001.1"/>
</dbReference>
<evidence type="ECO:0000313" key="3">
    <source>
        <dbReference type="Proteomes" id="UP000315010"/>
    </source>
</evidence>
<reference evidence="2 3" key="1">
    <citation type="submission" date="2019-02" db="EMBL/GenBank/DDBJ databases">
        <title>Deep-cultivation of Planctomycetes and their phenomic and genomic characterization uncovers novel biology.</title>
        <authorList>
            <person name="Wiegand S."/>
            <person name="Jogler M."/>
            <person name="Boedeker C."/>
            <person name="Pinto D."/>
            <person name="Vollmers J."/>
            <person name="Rivas-Marin E."/>
            <person name="Kohn T."/>
            <person name="Peeters S.H."/>
            <person name="Heuer A."/>
            <person name="Rast P."/>
            <person name="Oberbeckmann S."/>
            <person name="Bunk B."/>
            <person name="Jeske O."/>
            <person name="Meyerdierks A."/>
            <person name="Storesund J.E."/>
            <person name="Kallscheuer N."/>
            <person name="Luecker S."/>
            <person name="Lage O.M."/>
            <person name="Pohl T."/>
            <person name="Merkel B.J."/>
            <person name="Hornburger P."/>
            <person name="Mueller R.-W."/>
            <person name="Bruemmer F."/>
            <person name="Labrenz M."/>
            <person name="Spormann A.M."/>
            <person name="Op Den Camp H."/>
            <person name="Overmann J."/>
            <person name="Amann R."/>
            <person name="Jetten M.S.M."/>
            <person name="Mascher T."/>
            <person name="Medema M.H."/>
            <person name="Devos D.P."/>
            <person name="Kaster A.-K."/>
            <person name="Ovreas L."/>
            <person name="Rohde M."/>
            <person name="Galperin M.Y."/>
            <person name="Jogler C."/>
        </authorList>
    </citation>
    <scope>NUCLEOTIDE SEQUENCE [LARGE SCALE GENOMIC DNA]</scope>
    <source>
        <strain evidence="2 3">CA13</strain>
    </source>
</reference>
<dbReference type="Proteomes" id="UP000315010">
    <property type="component" value="Unassembled WGS sequence"/>
</dbReference>
<evidence type="ECO:0000256" key="1">
    <source>
        <dbReference type="SAM" id="Phobius"/>
    </source>
</evidence>
<proteinExistence type="predicted"/>
<organism evidence="2 3">
    <name type="scientific">Novipirellula herctigrandis</name>
    <dbReference type="NCBI Taxonomy" id="2527986"/>
    <lineage>
        <taxon>Bacteria</taxon>
        <taxon>Pseudomonadati</taxon>
        <taxon>Planctomycetota</taxon>
        <taxon>Planctomycetia</taxon>
        <taxon>Pirellulales</taxon>
        <taxon>Pirellulaceae</taxon>
        <taxon>Novipirellula</taxon>
    </lineage>
</organism>
<protein>
    <submittedName>
        <fullName evidence="2">Uncharacterized protein</fullName>
    </submittedName>
</protein>
<feature type="transmembrane region" description="Helical" evidence="1">
    <location>
        <begin position="28"/>
        <end position="49"/>
    </location>
</feature>
<keyword evidence="1" id="KW-1133">Transmembrane helix</keyword>
<comment type="caution">
    <text evidence="2">The sequence shown here is derived from an EMBL/GenBank/DDBJ whole genome shotgun (WGS) entry which is preliminary data.</text>
</comment>
<name>A0A5C5Z1I7_9BACT</name>